<dbReference type="EMBL" id="CP046269">
    <property type="protein sequence ID" value="QMV16334.1"/>
    <property type="molecule type" value="Genomic_DNA"/>
</dbReference>
<accession>A0ABX6R4A9</accession>
<reference evidence="1 2" key="1">
    <citation type="journal article" date="2020" name="J. Nat. Prod.">
        <title>Genomics-Metabolomics Profiling Disclosed Marine Vibrio spartinae 3.6 as a Producer of a New Branched Side Chain Prodigiosin.</title>
        <authorList>
            <person name="Vitale G.A."/>
            <person name="Sciarretta M."/>
            <person name="Palma Esposito F."/>
            <person name="January G.G."/>
            <person name="Giaccio M."/>
            <person name="Bunk B."/>
            <person name="Sproer C."/>
            <person name="Bajerski F."/>
            <person name="Power D."/>
            <person name="Festa C."/>
            <person name="Monti M.C."/>
            <person name="D'Auria M.V."/>
            <person name="de Pascale D."/>
        </authorList>
    </citation>
    <scope>NUCLEOTIDE SEQUENCE [LARGE SCALE GENOMIC DNA]</scope>
    <source>
        <strain evidence="1 2">3.6</strain>
    </source>
</reference>
<gene>
    <name evidence="1" type="ORF">Vspart_03720</name>
</gene>
<proteinExistence type="predicted"/>
<evidence type="ECO:0008006" key="3">
    <source>
        <dbReference type="Google" id="ProtNLM"/>
    </source>
</evidence>
<dbReference type="Proteomes" id="UP000515264">
    <property type="component" value="Chromosome 2"/>
</dbReference>
<sequence length="91" mass="10440">MPSGIPFKREDYLELVDLTGRIIREDKTGCIDTSLQPILQRVNIPSENWLCLTTQFEEQTSTIVGHEHAISHYYETTKPDKSDEELGHSVH</sequence>
<dbReference type="RefSeq" id="WP_228449078.1">
    <property type="nucleotide sequence ID" value="NZ_CP046269.1"/>
</dbReference>
<protein>
    <recommendedName>
        <fullName evidence="3">Transposase</fullName>
    </recommendedName>
</protein>
<evidence type="ECO:0000313" key="2">
    <source>
        <dbReference type="Proteomes" id="UP000515264"/>
    </source>
</evidence>
<name>A0ABX6R4A9_9VIBR</name>
<evidence type="ECO:0000313" key="1">
    <source>
        <dbReference type="EMBL" id="QMV16334.1"/>
    </source>
</evidence>
<organism evidence="1 2">
    <name type="scientific">Vibrio spartinae</name>
    <dbReference type="NCBI Taxonomy" id="1918945"/>
    <lineage>
        <taxon>Bacteria</taxon>
        <taxon>Pseudomonadati</taxon>
        <taxon>Pseudomonadota</taxon>
        <taxon>Gammaproteobacteria</taxon>
        <taxon>Vibrionales</taxon>
        <taxon>Vibrionaceae</taxon>
        <taxon>Vibrio</taxon>
    </lineage>
</organism>
<keyword evidence="2" id="KW-1185">Reference proteome</keyword>